<keyword evidence="2" id="KW-1185">Reference proteome</keyword>
<comment type="caution">
    <text evidence="1">The sequence shown here is derived from an EMBL/GenBank/DDBJ whole genome shotgun (WGS) entry which is preliminary data.</text>
</comment>
<accession>A0A561Q7I6</accession>
<proteinExistence type="predicted"/>
<dbReference type="Proteomes" id="UP000320653">
    <property type="component" value="Unassembled WGS sequence"/>
</dbReference>
<evidence type="ECO:0000313" key="2">
    <source>
        <dbReference type="Proteomes" id="UP000320653"/>
    </source>
</evidence>
<name>A0A561Q7I6_9HYPH</name>
<evidence type="ECO:0000313" key="1">
    <source>
        <dbReference type="EMBL" id="TWF46322.1"/>
    </source>
</evidence>
<organism evidence="1 2">
    <name type="scientific">Neorhizobium alkalisoli</name>
    <dbReference type="NCBI Taxonomy" id="528178"/>
    <lineage>
        <taxon>Bacteria</taxon>
        <taxon>Pseudomonadati</taxon>
        <taxon>Pseudomonadota</taxon>
        <taxon>Alphaproteobacteria</taxon>
        <taxon>Hyphomicrobiales</taxon>
        <taxon>Rhizobiaceae</taxon>
        <taxon>Rhizobium/Agrobacterium group</taxon>
        <taxon>Neorhizobium</taxon>
    </lineage>
</organism>
<sequence>MVIDIPFTSFTPDLPALNNPGLVRAHNASAGGSSSQGGVTFYPLKAASLYSDTVMASRPMASAVGQDRFGNAKVYGAAASALYKLAPADREWTNISRTAGYTTTGTERWKFVEFGSLQIGTNYSNEPQYIDMNTDLKFADLTTLVKGRHINTHKGFVILGNTYDALDGAVPYRVRWSGLEAPADWTFSAATQADFQDIHGYGAIQRHRYG</sequence>
<protein>
    <submittedName>
        <fullName evidence="1">Uncharacterized protein</fullName>
    </submittedName>
</protein>
<dbReference type="AlphaFoldDB" id="A0A561Q7I6"/>
<gene>
    <name evidence="1" type="ORF">FHW37_11517</name>
</gene>
<dbReference type="EMBL" id="VIWP01000015">
    <property type="protein sequence ID" value="TWF46322.1"/>
    <property type="molecule type" value="Genomic_DNA"/>
</dbReference>
<dbReference type="RefSeq" id="WP_246691005.1">
    <property type="nucleotide sequence ID" value="NZ_VIWP01000015.1"/>
</dbReference>
<reference evidence="1 2" key="1">
    <citation type="submission" date="2019-06" db="EMBL/GenBank/DDBJ databases">
        <title>Sorghum-associated microbial communities from plants grown in Nebraska, USA.</title>
        <authorList>
            <person name="Schachtman D."/>
        </authorList>
    </citation>
    <scope>NUCLEOTIDE SEQUENCE [LARGE SCALE GENOMIC DNA]</scope>
    <source>
        <strain evidence="1 2">1225</strain>
    </source>
</reference>